<evidence type="ECO:0000313" key="2">
    <source>
        <dbReference type="EMBL" id="KAF9490469.1"/>
    </source>
</evidence>
<dbReference type="InterPro" id="IPR000073">
    <property type="entry name" value="AB_hydrolase_1"/>
</dbReference>
<dbReference type="InterPro" id="IPR029058">
    <property type="entry name" value="AB_hydrolase_fold"/>
</dbReference>
<accession>A0A9P5ZQE5</accession>
<dbReference type="Proteomes" id="UP000807025">
    <property type="component" value="Unassembled WGS sequence"/>
</dbReference>
<feature type="domain" description="AB hydrolase-1" evidence="1">
    <location>
        <begin position="30"/>
        <end position="273"/>
    </location>
</feature>
<evidence type="ECO:0000259" key="1">
    <source>
        <dbReference type="Pfam" id="PF12697"/>
    </source>
</evidence>
<dbReference type="GO" id="GO:0016020">
    <property type="term" value="C:membrane"/>
    <property type="evidence" value="ECO:0007669"/>
    <property type="project" value="TreeGrafter"/>
</dbReference>
<protein>
    <submittedName>
        <fullName evidence="2">Alpha/beta-hydrolase</fullName>
    </submittedName>
</protein>
<dbReference type="Gene3D" id="3.40.50.1820">
    <property type="entry name" value="alpha/beta hydrolase"/>
    <property type="match status" value="1"/>
</dbReference>
<dbReference type="AlphaFoldDB" id="A0A9P5ZQE5"/>
<dbReference type="PANTHER" id="PTHR43798:SF33">
    <property type="entry name" value="HYDROLASE, PUTATIVE (AFU_ORTHOLOGUE AFUA_2G14860)-RELATED"/>
    <property type="match status" value="1"/>
</dbReference>
<comment type="caution">
    <text evidence="2">The sequence shown here is derived from an EMBL/GenBank/DDBJ whole genome shotgun (WGS) entry which is preliminary data.</text>
</comment>
<proteinExistence type="predicted"/>
<gene>
    <name evidence="2" type="ORF">BDN71DRAFT_1523422</name>
</gene>
<dbReference type="PANTHER" id="PTHR43798">
    <property type="entry name" value="MONOACYLGLYCEROL LIPASE"/>
    <property type="match status" value="1"/>
</dbReference>
<evidence type="ECO:0000313" key="3">
    <source>
        <dbReference type="Proteomes" id="UP000807025"/>
    </source>
</evidence>
<dbReference type="EMBL" id="MU154641">
    <property type="protein sequence ID" value="KAF9490469.1"/>
    <property type="molecule type" value="Genomic_DNA"/>
</dbReference>
<dbReference type="OrthoDB" id="408373at2759"/>
<name>A0A9P5ZQE5_PLEER</name>
<dbReference type="SUPFAM" id="SSF53474">
    <property type="entry name" value="alpha/beta-Hydrolases"/>
    <property type="match status" value="1"/>
</dbReference>
<keyword evidence="3" id="KW-1185">Reference proteome</keyword>
<dbReference type="Pfam" id="PF12697">
    <property type="entry name" value="Abhydrolase_6"/>
    <property type="match status" value="1"/>
</dbReference>
<reference evidence="2" key="1">
    <citation type="submission" date="2020-11" db="EMBL/GenBank/DDBJ databases">
        <authorList>
            <consortium name="DOE Joint Genome Institute"/>
            <person name="Ahrendt S."/>
            <person name="Riley R."/>
            <person name="Andreopoulos W."/>
            <person name="Labutti K."/>
            <person name="Pangilinan J."/>
            <person name="Ruiz-Duenas F.J."/>
            <person name="Barrasa J.M."/>
            <person name="Sanchez-Garcia M."/>
            <person name="Camarero S."/>
            <person name="Miyauchi S."/>
            <person name="Serrano A."/>
            <person name="Linde D."/>
            <person name="Babiker R."/>
            <person name="Drula E."/>
            <person name="Ayuso-Fernandez I."/>
            <person name="Pacheco R."/>
            <person name="Padilla G."/>
            <person name="Ferreira P."/>
            <person name="Barriuso J."/>
            <person name="Kellner H."/>
            <person name="Castanera R."/>
            <person name="Alfaro M."/>
            <person name="Ramirez L."/>
            <person name="Pisabarro A.G."/>
            <person name="Kuo A."/>
            <person name="Tritt A."/>
            <person name="Lipzen A."/>
            <person name="He G."/>
            <person name="Yan M."/>
            <person name="Ng V."/>
            <person name="Cullen D."/>
            <person name="Martin F."/>
            <person name="Rosso M.-N."/>
            <person name="Henrissat B."/>
            <person name="Hibbett D."/>
            <person name="Martinez A.T."/>
            <person name="Grigoriev I.V."/>
        </authorList>
    </citation>
    <scope>NUCLEOTIDE SEQUENCE</scope>
    <source>
        <strain evidence="2">ATCC 90797</strain>
    </source>
</reference>
<sequence length="346" mass="37330">MSPVTSKYLKSSDGTTIYAEAKGDSSKPSVVFLHGFSLSAAVWDGLFDDPKLLDKFYLVRYDMRGHGRSGKPNSPEGHASALYAADFTAVANGFALNKPVFVGWSVGSAVISDICANVDPLPIAGAVALGGSPGISPEMVGAAGKPFLLATLPKFNDNSDVAFALRARVEFVDALFNNPDKIPFSLKMRYLGETVLQSPDVSSVVSLRPQDPSKMLEAGAKGLPLQILFGKQDKFLDGEAVVTIVKPHFKNLTVSLIDGGHALFDDNQAELVDELSKFVLSVQVGMSILRPVCVAEQTAVIVIYIVYDSRGSFRRSQSPALIRVLFVRSLPHSCRHQWRDLASTIK</sequence>
<dbReference type="InterPro" id="IPR050266">
    <property type="entry name" value="AB_hydrolase_sf"/>
</dbReference>
<organism evidence="2 3">
    <name type="scientific">Pleurotus eryngii</name>
    <name type="common">Boletus of the steppes</name>
    <dbReference type="NCBI Taxonomy" id="5323"/>
    <lineage>
        <taxon>Eukaryota</taxon>
        <taxon>Fungi</taxon>
        <taxon>Dikarya</taxon>
        <taxon>Basidiomycota</taxon>
        <taxon>Agaricomycotina</taxon>
        <taxon>Agaricomycetes</taxon>
        <taxon>Agaricomycetidae</taxon>
        <taxon>Agaricales</taxon>
        <taxon>Pleurotineae</taxon>
        <taxon>Pleurotaceae</taxon>
        <taxon>Pleurotus</taxon>
    </lineage>
</organism>